<gene>
    <name evidence="1" type="ORF">HMPREF3226_02430</name>
</gene>
<organism evidence="1 2">
    <name type="scientific">Prevotella corporis</name>
    <dbReference type="NCBI Taxonomy" id="28128"/>
    <lineage>
        <taxon>Bacteria</taxon>
        <taxon>Pseudomonadati</taxon>
        <taxon>Bacteroidota</taxon>
        <taxon>Bacteroidia</taxon>
        <taxon>Bacteroidales</taxon>
        <taxon>Prevotellaceae</taxon>
        <taxon>Prevotella</taxon>
    </lineage>
</organism>
<dbReference type="Proteomes" id="UP000070533">
    <property type="component" value="Unassembled WGS sequence"/>
</dbReference>
<reference evidence="2" key="1">
    <citation type="submission" date="2016-01" db="EMBL/GenBank/DDBJ databases">
        <authorList>
            <person name="Mitreva M."/>
            <person name="Pepin K.H."/>
            <person name="Mihindukulasuriya K.A."/>
            <person name="Fulton R."/>
            <person name="Fronick C."/>
            <person name="O'Laughlin M."/>
            <person name="Miner T."/>
            <person name="Herter B."/>
            <person name="Rosa B.A."/>
            <person name="Cordes M."/>
            <person name="Tomlinson C."/>
            <person name="Wollam A."/>
            <person name="Palsikar V.B."/>
            <person name="Mardis E.R."/>
            <person name="Wilson R.K."/>
        </authorList>
    </citation>
    <scope>NUCLEOTIDE SEQUENCE [LARGE SCALE GENOMIC DNA]</scope>
    <source>
        <strain evidence="2">MJR7716</strain>
    </source>
</reference>
<accession>A0A133PVW8</accession>
<keyword evidence="2" id="KW-1185">Reference proteome</keyword>
<sequence>MFSSGINSEANRELGRFVFSASYSFSGSWVWMRLSSLFTKLSQ</sequence>
<dbReference type="PATRIC" id="fig|28128.5.peg.2501"/>
<protein>
    <submittedName>
        <fullName evidence="1">Uncharacterized protein</fullName>
    </submittedName>
</protein>
<evidence type="ECO:0000313" key="1">
    <source>
        <dbReference type="EMBL" id="KXA33557.1"/>
    </source>
</evidence>
<proteinExistence type="predicted"/>
<evidence type="ECO:0000313" key="2">
    <source>
        <dbReference type="Proteomes" id="UP000070533"/>
    </source>
</evidence>
<comment type="caution">
    <text evidence="1">The sequence shown here is derived from an EMBL/GenBank/DDBJ whole genome shotgun (WGS) entry which is preliminary data.</text>
</comment>
<dbReference type="STRING" id="28128.HMPREF3226_02430"/>
<name>A0A133PVW8_9BACT</name>
<dbReference type="AlphaFoldDB" id="A0A133PVW8"/>
<dbReference type="EMBL" id="LRQG01000221">
    <property type="protein sequence ID" value="KXA33557.1"/>
    <property type="molecule type" value="Genomic_DNA"/>
</dbReference>